<organism evidence="1 2">
    <name type="scientific">Desulfuromonas acetoxidans (strain DSM 684 / 11070)</name>
    <dbReference type="NCBI Taxonomy" id="281689"/>
    <lineage>
        <taxon>Bacteria</taxon>
        <taxon>Pseudomonadati</taxon>
        <taxon>Thermodesulfobacteriota</taxon>
        <taxon>Desulfuromonadia</taxon>
        <taxon>Desulfuromonadales</taxon>
        <taxon>Desulfuromonadaceae</taxon>
        <taxon>Desulfuromonas</taxon>
    </lineage>
</organism>
<dbReference type="Proteomes" id="UP000005695">
    <property type="component" value="Unassembled WGS sequence"/>
</dbReference>
<accession>Q1K0W3</accession>
<protein>
    <submittedName>
        <fullName evidence="1">Uncharacterized protein</fullName>
    </submittedName>
</protein>
<keyword evidence="2" id="KW-1185">Reference proteome</keyword>
<evidence type="ECO:0000313" key="1">
    <source>
        <dbReference type="EMBL" id="EAT16245.1"/>
    </source>
</evidence>
<proteinExistence type="predicted"/>
<dbReference type="OrthoDB" id="5398488at2"/>
<gene>
    <name evidence="1" type="ORF">Dace_1709</name>
</gene>
<reference evidence="1" key="2">
    <citation type="submission" date="2006-05" db="EMBL/GenBank/DDBJ databases">
        <title>Sequencing of the draft genome and assembly of Desulfuromonas acetoxidans DSM 684.</title>
        <authorList>
            <consortium name="US DOE Joint Genome Institute (JGI-PGF)"/>
            <person name="Copeland A."/>
            <person name="Lucas S."/>
            <person name="Lapidus A."/>
            <person name="Barry K."/>
            <person name="Detter J.C."/>
            <person name="Glavina del Rio T."/>
            <person name="Hammon N."/>
            <person name="Israni S."/>
            <person name="Dalin E."/>
            <person name="Tice H."/>
            <person name="Bruce D."/>
            <person name="Pitluck S."/>
            <person name="Richardson P."/>
        </authorList>
    </citation>
    <scope>NUCLEOTIDE SEQUENCE [LARGE SCALE GENOMIC DNA]</scope>
    <source>
        <strain evidence="1">DSM 684</strain>
    </source>
</reference>
<reference evidence="1" key="1">
    <citation type="submission" date="2006-05" db="EMBL/GenBank/DDBJ databases">
        <title>Annotation of the draft genome assembly of Desulfuromonas acetoxidans DSM 684.</title>
        <authorList>
            <consortium name="US DOE Joint Genome Institute (JGI-ORNL)"/>
            <person name="Larimer F."/>
            <person name="Land M."/>
            <person name="Hauser L."/>
        </authorList>
    </citation>
    <scope>NUCLEOTIDE SEQUENCE [LARGE SCALE GENOMIC DNA]</scope>
    <source>
        <strain evidence="1">DSM 684</strain>
    </source>
</reference>
<dbReference type="AlphaFoldDB" id="Q1K0W3"/>
<sequence>MPVEELVHKSSFDFSDRSYTICIYRRADGFTAMTEFSPEDMIINDGGDIQSLLEKHRRLLPLAIISRQMRPEKDK</sequence>
<dbReference type="EMBL" id="AAEW02000006">
    <property type="protein sequence ID" value="EAT16245.1"/>
    <property type="molecule type" value="Genomic_DNA"/>
</dbReference>
<name>Q1K0W3_DESA6</name>
<evidence type="ECO:0000313" key="2">
    <source>
        <dbReference type="Proteomes" id="UP000005695"/>
    </source>
</evidence>
<dbReference type="RefSeq" id="WP_005999498.1">
    <property type="nucleotide sequence ID" value="NZ_AAEW02000006.1"/>
</dbReference>
<comment type="caution">
    <text evidence="1">The sequence shown here is derived from an EMBL/GenBank/DDBJ whole genome shotgun (WGS) entry which is preliminary data.</text>
</comment>